<evidence type="ECO:0000313" key="1">
    <source>
        <dbReference type="EMBL" id="KAF2587715.1"/>
    </source>
</evidence>
<sequence length="328" mass="37720">MNRGTEEYMGFDYLPERDHLSIWVFPEEIYQFELGRQVHGSMVKVRVENLIVCCYICLFEKRHGNKAMVMFIEMLDHGFLPNEFTEGSILKAWSEEKALRSGRHVHSLVVKKMIKKDVFVGTSLMDMYAKCGEISDCRKVFDGVSNRNTLEKVFGEGAIANSEALLIGRSIHSIGEKNVKCLCGKCFDSYAMIIWVRQGMGFAGKELKLTYRMDAERFEVEQNRERDFVSPIIFSLTSIQPLLRLPEIPATQSLKLPTLSPITDSGPKRDEQKNGRLSGFRLFSRKRSSFDLGFTDNRFRRECESLRFIEFVFSARGVATVFKRDATH</sequence>
<dbReference type="PANTHER" id="PTHR47926">
    <property type="entry name" value="PENTATRICOPEPTIDE REPEAT-CONTAINING PROTEIN"/>
    <property type="match status" value="1"/>
</dbReference>
<dbReference type="InterPro" id="IPR011990">
    <property type="entry name" value="TPR-like_helical_dom_sf"/>
</dbReference>
<comment type="caution">
    <text evidence="1">The sequence shown here is derived from an EMBL/GenBank/DDBJ whole genome shotgun (WGS) entry which is preliminary data.</text>
</comment>
<dbReference type="GO" id="GO:0003723">
    <property type="term" value="F:RNA binding"/>
    <property type="evidence" value="ECO:0007669"/>
    <property type="project" value="InterPro"/>
</dbReference>
<gene>
    <name evidence="1" type="ORF">F2Q70_00034565</name>
</gene>
<dbReference type="EMBL" id="QGKY02000246">
    <property type="protein sequence ID" value="KAF2587715.1"/>
    <property type="molecule type" value="Genomic_DNA"/>
</dbReference>
<evidence type="ECO:0008006" key="2">
    <source>
        <dbReference type="Google" id="ProtNLM"/>
    </source>
</evidence>
<proteinExistence type="predicted"/>
<organism evidence="1">
    <name type="scientific">Brassica cretica</name>
    <name type="common">Mustard</name>
    <dbReference type="NCBI Taxonomy" id="69181"/>
    <lineage>
        <taxon>Eukaryota</taxon>
        <taxon>Viridiplantae</taxon>
        <taxon>Streptophyta</taxon>
        <taxon>Embryophyta</taxon>
        <taxon>Tracheophyta</taxon>
        <taxon>Spermatophyta</taxon>
        <taxon>Magnoliopsida</taxon>
        <taxon>eudicotyledons</taxon>
        <taxon>Gunneridae</taxon>
        <taxon>Pentapetalae</taxon>
        <taxon>rosids</taxon>
        <taxon>malvids</taxon>
        <taxon>Brassicales</taxon>
        <taxon>Brassicaceae</taxon>
        <taxon>Brassiceae</taxon>
        <taxon>Brassica</taxon>
    </lineage>
</organism>
<dbReference type="AlphaFoldDB" id="A0A8S9K031"/>
<name>A0A8S9K031_BRACR</name>
<dbReference type="InterPro" id="IPR046960">
    <property type="entry name" value="PPR_At4g14850-like_plant"/>
</dbReference>
<dbReference type="PANTHER" id="PTHR47926:SF533">
    <property type="entry name" value="DYW DOMAIN-CONTAINING PROTEIN"/>
    <property type="match status" value="1"/>
</dbReference>
<protein>
    <recommendedName>
        <fullName evidence="2">Pentatricopeptide repeat-containing protein</fullName>
    </recommendedName>
</protein>
<dbReference type="GO" id="GO:0009451">
    <property type="term" value="P:RNA modification"/>
    <property type="evidence" value="ECO:0007669"/>
    <property type="project" value="InterPro"/>
</dbReference>
<accession>A0A8S9K031</accession>
<reference evidence="1" key="1">
    <citation type="submission" date="2019-12" db="EMBL/GenBank/DDBJ databases">
        <title>Genome sequencing and annotation of Brassica cretica.</title>
        <authorList>
            <person name="Studholme D.J."/>
            <person name="Sarris P.F."/>
        </authorList>
    </citation>
    <scope>NUCLEOTIDE SEQUENCE</scope>
    <source>
        <strain evidence="1">PFS-102/07</strain>
        <tissue evidence="1">Leaf</tissue>
    </source>
</reference>
<dbReference type="Gene3D" id="1.25.40.10">
    <property type="entry name" value="Tetratricopeptide repeat domain"/>
    <property type="match status" value="1"/>
</dbReference>